<dbReference type="GO" id="GO:0006355">
    <property type="term" value="P:regulation of DNA-templated transcription"/>
    <property type="evidence" value="ECO:0007669"/>
    <property type="project" value="InterPro"/>
</dbReference>
<name>A0A5C6VAV5_9FLAO</name>
<accession>A0A5C6VAV5</accession>
<dbReference type="InterPro" id="IPR016032">
    <property type="entry name" value="Sig_transdc_resp-reg_C-effctor"/>
</dbReference>
<keyword evidence="2" id="KW-0902">Two-component regulatory system</keyword>
<evidence type="ECO:0000256" key="5">
    <source>
        <dbReference type="ARBA" id="ARBA00023163"/>
    </source>
</evidence>
<dbReference type="InterPro" id="IPR001867">
    <property type="entry name" value="OmpR/PhoB-type_DNA-bd"/>
</dbReference>
<dbReference type="Gene3D" id="3.40.50.2300">
    <property type="match status" value="1"/>
</dbReference>
<dbReference type="PANTHER" id="PTHR48111">
    <property type="entry name" value="REGULATOR OF RPOS"/>
    <property type="match status" value="1"/>
</dbReference>
<dbReference type="Pfam" id="PF00486">
    <property type="entry name" value="Trans_reg_C"/>
    <property type="match status" value="1"/>
</dbReference>
<dbReference type="RefSeq" id="WP_147014235.1">
    <property type="nucleotide sequence ID" value="NZ_VORB01000004.1"/>
</dbReference>
<dbReference type="AlphaFoldDB" id="A0A5C6VAV5"/>
<dbReference type="InterPro" id="IPR011006">
    <property type="entry name" value="CheY-like_superfamily"/>
</dbReference>
<proteinExistence type="predicted"/>
<dbReference type="CDD" id="cd00383">
    <property type="entry name" value="trans_reg_C"/>
    <property type="match status" value="1"/>
</dbReference>
<organism evidence="10 11">
    <name type="scientific">Luteibaculum oceani</name>
    <dbReference type="NCBI Taxonomy" id="1294296"/>
    <lineage>
        <taxon>Bacteria</taxon>
        <taxon>Pseudomonadati</taxon>
        <taxon>Bacteroidota</taxon>
        <taxon>Flavobacteriia</taxon>
        <taxon>Flavobacteriales</taxon>
        <taxon>Luteibaculaceae</taxon>
        <taxon>Luteibaculum</taxon>
    </lineage>
</organism>
<evidence type="ECO:0000259" key="8">
    <source>
        <dbReference type="PROSITE" id="PS50110"/>
    </source>
</evidence>
<keyword evidence="1 6" id="KW-0597">Phosphoprotein</keyword>
<dbReference type="GO" id="GO:0000976">
    <property type="term" value="F:transcription cis-regulatory region binding"/>
    <property type="evidence" value="ECO:0007669"/>
    <property type="project" value="TreeGrafter"/>
</dbReference>
<dbReference type="Proteomes" id="UP000321168">
    <property type="component" value="Unassembled WGS sequence"/>
</dbReference>
<dbReference type="Gene3D" id="1.10.10.10">
    <property type="entry name" value="Winged helix-like DNA-binding domain superfamily/Winged helix DNA-binding domain"/>
    <property type="match status" value="1"/>
</dbReference>
<dbReference type="EMBL" id="VORB01000004">
    <property type="protein sequence ID" value="TXC81506.1"/>
    <property type="molecule type" value="Genomic_DNA"/>
</dbReference>
<sequence>MASTKKILFVEDEEHLQSVISLNLELEGYQVVCAQTGEEAIKLYSNSKFDLVILDVMLPEIDGYAVCEHIRLKDSYTPVMFLSARSSPEERKRGLKLGADDYLPKPFDLEELLLRVKRLLFRTEKNVSEGQLSRIEIGEAVADFEAFVVRTKNGEERHLTPKEAMVLKMLISRKGEAINRNEILDVVWGNENPPGTRTIDNFLVQFRKDFEPDPKNPQYFKSVHGVGYRLVLD</sequence>
<dbReference type="FunFam" id="3.40.50.2300:FF:000001">
    <property type="entry name" value="DNA-binding response regulator PhoB"/>
    <property type="match status" value="1"/>
</dbReference>
<dbReference type="SUPFAM" id="SSF52172">
    <property type="entry name" value="CheY-like"/>
    <property type="match status" value="1"/>
</dbReference>
<dbReference type="GO" id="GO:0005829">
    <property type="term" value="C:cytosol"/>
    <property type="evidence" value="ECO:0007669"/>
    <property type="project" value="TreeGrafter"/>
</dbReference>
<keyword evidence="11" id="KW-1185">Reference proteome</keyword>
<dbReference type="InterPro" id="IPR039420">
    <property type="entry name" value="WalR-like"/>
</dbReference>
<dbReference type="GO" id="GO:0000156">
    <property type="term" value="F:phosphorelay response regulator activity"/>
    <property type="evidence" value="ECO:0007669"/>
    <property type="project" value="TreeGrafter"/>
</dbReference>
<evidence type="ECO:0000259" key="9">
    <source>
        <dbReference type="PROSITE" id="PS51755"/>
    </source>
</evidence>
<keyword evidence="4 7" id="KW-0238">DNA-binding</keyword>
<feature type="modified residue" description="4-aspartylphosphate" evidence="6">
    <location>
        <position position="55"/>
    </location>
</feature>
<feature type="DNA-binding region" description="OmpR/PhoB-type" evidence="7">
    <location>
        <begin position="132"/>
        <end position="232"/>
    </location>
</feature>
<gene>
    <name evidence="10" type="ORF">FRX97_05730</name>
</gene>
<dbReference type="PANTHER" id="PTHR48111:SF21">
    <property type="entry name" value="DNA-BINDING DUAL MASTER TRANSCRIPTIONAL REGULATOR RPAA"/>
    <property type="match status" value="1"/>
</dbReference>
<dbReference type="CDD" id="cd17574">
    <property type="entry name" value="REC_OmpR"/>
    <property type="match status" value="1"/>
</dbReference>
<feature type="domain" description="OmpR/PhoB-type" evidence="9">
    <location>
        <begin position="132"/>
        <end position="232"/>
    </location>
</feature>
<dbReference type="InterPro" id="IPR001789">
    <property type="entry name" value="Sig_transdc_resp-reg_receiver"/>
</dbReference>
<reference evidence="10 11" key="1">
    <citation type="submission" date="2019-08" db="EMBL/GenBank/DDBJ databases">
        <title>Genome of Luteibaculum oceani JCM 18817.</title>
        <authorList>
            <person name="Bowman J.P."/>
        </authorList>
    </citation>
    <scope>NUCLEOTIDE SEQUENCE [LARGE SCALE GENOMIC DNA]</scope>
    <source>
        <strain evidence="10 11">JCM 18817</strain>
    </source>
</reference>
<dbReference type="GO" id="GO:0032993">
    <property type="term" value="C:protein-DNA complex"/>
    <property type="evidence" value="ECO:0007669"/>
    <property type="project" value="TreeGrafter"/>
</dbReference>
<feature type="domain" description="Response regulatory" evidence="8">
    <location>
        <begin position="6"/>
        <end position="120"/>
    </location>
</feature>
<protein>
    <submittedName>
        <fullName evidence="10">Response regulator transcription factor</fullName>
    </submittedName>
</protein>
<dbReference type="OrthoDB" id="9790442at2"/>
<evidence type="ECO:0000256" key="1">
    <source>
        <dbReference type="ARBA" id="ARBA00022553"/>
    </source>
</evidence>
<keyword evidence="5" id="KW-0804">Transcription</keyword>
<evidence type="ECO:0000313" key="11">
    <source>
        <dbReference type="Proteomes" id="UP000321168"/>
    </source>
</evidence>
<dbReference type="PROSITE" id="PS51755">
    <property type="entry name" value="OMPR_PHOB"/>
    <property type="match status" value="1"/>
</dbReference>
<evidence type="ECO:0000256" key="3">
    <source>
        <dbReference type="ARBA" id="ARBA00023015"/>
    </source>
</evidence>
<evidence type="ECO:0000256" key="4">
    <source>
        <dbReference type="ARBA" id="ARBA00023125"/>
    </source>
</evidence>
<evidence type="ECO:0000256" key="2">
    <source>
        <dbReference type="ARBA" id="ARBA00023012"/>
    </source>
</evidence>
<keyword evidence="3" id="KW-0805">Transcription regulation</keyword>
<evidence type="ECO:0000256" key="6">
    <source>
        <dbReference type="PROSITE-ProRule" id="PRU00169"/>
    </source>
</evidence>
<dbReference type="InterPro" id="IPR036388">
    <property type="entry name" value="WH-like_DNA-bd_sf"/>
</dbReference>
<dbReference type="SMART" id="SM00862">
    <property type="entry name" value="Trans_reg_C"/>
    <property type="match status" value="1"/>
</dbReference>
<dbReference type="SUPFAM" id="SSF46894">
    <property type="entry name" value="C-terminal effector domain of the bipartite response regulators"/>
    <property type="match status" value="1"/>
</dbReference>
<dbReference type="Pfam" id="PF00072">
    <property type="entry name" value="Response_reg"/>
    <property type="match status" value="1"/>
</dbReference>
<dbReference type="SMART" id="SM00448">
    <property type="entry name" value="REC"/>
    <property type="match status" value="1"/>
</dbReference>
<dbReference type="PROSITE" id="PS50110">
    <property type="entry name" value="RESPONSE_REGULATORY"/>
    <property type="match status" value="1"/>
</dbReference>
<evidence type="ECO:0000256" key="7">
    <source>
        <dbReference type="PROSITE-ProRule" id="PRU01091"/>
    </source>
</evidence>
<evidence type="ECO:0000313" key="10">
    <source>
        <dbReference type="EMBL" id="TXC81506.1"/>
    </source>
</evidence>
<comment type="caution">
    <text evidence="10">The sequence shown here is derived from an EMBL/GenBank/DDBJ whole genome shotgun (WGS) entry which is preliminary data.</text>
</comment>